<protein>
    <submittedName>
        <fullName evidence="1">HSF protein</fullName>
    </submittedName>
</protein>
<evidence type="ECO:0000313" key="1">
    <source>
        <dbReference type="EMBL" id="AAM48247.1"/>
    </source>
</evidence>
<dbReference type="ChiTaRS" id="EPB41L3">
    <property type="organism name" value="human"/>
</dbReference>
<reference evidence="1" key="1">
    <citation type="submission" date="2002-05" db="EMBL/GenBank/DDBJ databases">
        <title>Protein partner of the head domain of the short fiber.</title>
        <authorList>
            <person name="Favier A.-L."/>
            <person name="Harsi C."/>
            <person name="Chroboczek J."/>
        </authorList>
    </citation>
    <scope>NUCLEOTIDE SEQUENCE</scope>
</reference>
<feature type="non-terminal residue" evidence="1">
    <location>
        <position position="1"/>
    </location>
</feature>
<dbReference type="AlphaFoldDB" id="Q8NFG9"/>
<proteinExistence type="evidence at transcript level"/>
<name>Q8NFG9_HUMAN</name>
<dbReference type="OrthoDB" id="6589456at2759"/>
<organism evidence="1">
    <name type="scientific">Homo sapiens</name>
    <name type="common">Human</name>
    <dbReference type="NCBI Taxonomy" id="9606"/>
    <lineage>
        <taxon>Eukaryota</taxon>
        <taxon>Metazoa</taxon>
        <taxon>Chordata</taxon>
        <taxon>Craniata</taxon>
        <taxon>Vertebrata</taxon>
        <taxon>Euteleostomi</taxon>
        <taxon>Mammalia</taxon>
        <taxon>Eutheria</taxon>
        <taxon>Euarchontoglires</taxon>
        <taxon>Primates</taxon>
        <taxon>Haplorrhini</taxon>
        <taxon>Catarrhini</taxon>
        <taxon>Hominidae</taxon>
        <taxon>Homo</taxon>
    </lineage>
</organism>
<accession>Q8NFG9</accession>
<sequence>ENQSLYGVPSSNPTDLYLSVENFSPEELTLTINKDTGREIFP</sequence>
<dbReference type="EMBL" id="AF515797">
    <property type="protein sequence ID" value="AAM48247.1"/>
    <property type="molecule type" value="mRNA"/>
</dbReference>
<gene>
    <name evidence="1" type="primary">EPB41L3</name>
</gene>